<dbReference type="Proteomes" id="UP000004095">
    <property type="component" value="Unassembled WGS sequence"/>
</dbReference>
<feature type="chain" id="PRO_5002642349" description="MORN repeat variant" evidence="1">
    <location>
        <begin position="25"/>
        <end position="240"/>
    </location>
</feature>
<name>A1ZQC5_MICM2</name>
<sequence>MNYIKMNNYALCMLLWFLPLGAKAQRSIEFTWQKEQEHRADKQYTEEKHYKKGKLHGVYKKLDAQGQVVTKGCYVAGKRHGKWWELMTMYASHHYIEYTYRQGVVKEIFDYSAWGKSKDSPKCTEDHYILQPDARNYNVHRIYWDRERLGKKNEEETRVIRKGEIVYRKTKRWDKGIPWEIEEKKALYDKNGNSLGLKKHGYWAIWNKDGTLQKETWYDMGKLLRQKRYEGGQLVEDKKY</sequence>
<dbReference type="AlphaFoldDB" id="A1ZQC5"/>
<protein>
    <recommendedName>
        <fullName evidence="4">MORN repeat variant</fullName>
    </recommendedName>
</protein>
<proteinExistence type="predicted"/>
<organism evidence="2 3">
    <name type="scientific">Microscilla marina ATCC 23134</name>
    <dbReference type="NCBI Taxonomy" id="313606"/>
    <lineage>
        <taxon>Bacteria</taxon>
        <taxon>Pseudomonadati</taxon>
        <taxon>Bacteroidota</taxon>
        <taxon>Cytophagia</taxon>
        <taxon>Cytophagales</taxon>
        <taxon>Microscillaceae</taxon>
        <taxon>Microscilla</taxon>
    </lineage>
</organism>
<dbReference type="SUPFAM" id="SSF82185">
    <property type="entry name" value="Histone H3 K4-specific methyltransferase SET7/9 N-terminal domain"/>
    <property type="match status" value="1"/>
</dbReference>
<dbReference type="EMBL" id="AAWS01000023">
    <property type="protein sequence ID" value="EAY27534.1"/>
    <property type="molecule type" value="Genomic_DNA"/>
</dbReference>
<evidence type="ECO:0008006" key="4">
    <source>
        <dbReference type="Google" id="ProtNLM"/>
    </source>
</evidence>
<reference evidence="2 3" key="1">
    <citation type="submission" date="2007-01" db="EMBL/GenBank/DDBJ databases">
        <authorList>
            <person name="Haygood M."/>
            <person name="Podell S."/>
            <person name="Anderson C."/>
            <person name="Hopkinson B."/>
            <person name="Roe K."/>
            <person name="Barbeau K."/>
            <person name="Gaasterland T."/>
            <person name="Ferriera S."/>
            <person name="Johnson J."/>
            <person name="Kravitz S."/>
            <person name="Beeson K."/>
            <person name="Sutton G."/>
            <person name="Rogers Y.-H."/>
            <person name="Friedman R."/>
            <person name="Frazier M."/>
            <person name="Venter J.C."/>
        </authorList>
    </citation>
    <scope>NUCLEOTIDE SEQUENCE [LARGE SCALE GENOMIC DNA]</scope>
    <source>
        <strain evidence="2 3">ATCC 23134</strain>
    </source>
</reference>
<comment type="caution">
    <text evidence="2">The sequence shown here is derived from an EMBL/GenBank/DDBJ whole genome shotgun (WGS) entry which is preliminary data.</text>
</comment>
<dbReference type="RefSeq" id="WP_002699608.1">
    <property type="nucleotide sequence ID" value="NZ_AAWS01000023.1"/>
</dbReference>
<feature type="signal peptide" evidence="1">
    <location>
        <begin position="1"/>
        <end position="24"/>
    </location>
</feature>
<keyword evidence="1" id="KW-0732">Signal</keyword>
<evidence type="ECO:0000313" key="3">
    <source>
        <dbReference type="Proteomes" id="UP000004095"/>
    </source>
</evidence>
<keyword evidence="3" id="KW-1185">Reference proteome</keyword>
<dbReference type="Gene3D" id="3.90.930.1">
    <property type="match status" value="1"/>
</dbReference>
<evidence type="ECO:0000313" key="2">
    <source>
        <dbReference type="EMBL" id="EAY27534.1"/>
    </source>
</evidence>
<gene>
    <name evidence="2" type="ORF">M23134_06935</name>
</gene>
<evidence type="ECO:0000256" key="1">
    <source>
        <dbReference type="SAM" id="SignalP"/>
    </source>
</evidence>
<accession>A1ZQC5</accession>